<proteinExistence type="predicted"/>
<name>A0A2S7N2W4_9BACI</name>
<evidence type="ECO:0000256" key="1">
    <source>
        <dbReference type="PROSITE-ProRule" id="PRU00339"/>
    </source>
</evidence>
<dbReference type="SUPFAM" id="SSF116965">
    <property type="entry name" value="Hypothetical protein MPN330"/>
    <property type="match status" value="1"/>
</dbReference>
<accession>A0A2S7N2W4</accession>
<protein>
    <submittedName>
        <fullName evidence="2">Uncharacterized protein</fullName>
    </submittedName>
</protein>
<evidence type="ECO:0000313" key="3">
    <source>
        <dbReference type="Proteomes" id="UP000239663"/>
    </source>
</evidence>
<dbReference type="Pfam" id="PF14559">
    <property type="entry name" value="TPR_19"/>
    <property type="match status" value="1"/>
</dbReference>
<dbReference type="Proteomes" id="UP000239663">
    <property type="component" value="Unassembled WGS sequence"/>
</dbReference>
<dbReference type="Gene3D" id="1.25.40.10">
    <property type="entry name" value="Tetratricopeptide repeat domain"/>
    <property type="match status" value="1"/>
</dbReference>
<dbReference type="InterPro" id="IPR011990">
    <property type="entry name" value="TPR-like_helical_dom_sf"/>
</dbReference>
<reference evidence="2 3" key="1">
    <citation type="submission" date="2017-12" db="EMBL/GenBank/DDBJ databases">
        <title>Taxonomic description and draft genome of Pradoshia cofamensis Gen. nov., sp. nov., a thermotolerant bacillale isolated from anterior gut of earthworm Eisenia fetida.</title>
        <authorList>
            <person name="Saha T."/>
            <person name="Chakraborty R."/>
        </authorList>
    </citation>
    <scope>NUCLEOTIDE SEQUENCE [LARGE SCALE GENOMIC DNA]</scope>
    <source>
        <strain evidence="2 3">EAG3</strain>
    </source>
</reference>
<dbReference type="EMBL" id="PKOZ01000001">
    <property type="protein sequence ID" value="PQD96338.1"/>
    <property type="molecule type" value="Genomic_DNA"/>
</dbReference>
<organism evidence="2 3">
    <name type="scientific">Pradoshia eiseniae</name>
    <dbReference type="NCBI Taxonomy" id="2064768"/>
    <lineage>
        <taxon>Bacteria</taxon>
        <taxon>Bacillati</taxon>
        <taxon>Bacillota</taxon>
        <taxon>Bacilli</taxon>
        <taxon>Bacillales</taxon>
        <taxon>Bacillaceae</taxon>
        <taxon>Pradoshia</taxon>
    </lineage>
</organism>
<dbReference type="InterPro" id="IPR019734">
    <property type="entry name" value="TPR_rpt"/>
</dbReference>
<keyword evidence="3" id="KW-1185">Reference proteome</keyword>
<dbReference type="PROSITE" id="PS50005">
    <property type="entry name" value="TPR"/>
    <property type="match status" value="1"/>
</dbReference>
<feature type="repeat" description="TPR" evidence="1">
    <location>
        <begin position="69"/>
        <end position="102"/>
    </location>
</feature>
<gene>
    <name evidence="2" type="ORF">CYL18_00100</name>
</gene>
<sequence length="381" mass="44696">MGNFVSAVYRWRRLFTFYFYRTCSCGSSVSTMFCFSQKGMLHLLQLIYFSRRYNMEKNEHKIIPFPHLSELLMKKGMEAMEGKNYKEAFRYFDQGIQMEPDHEDINLGLALSLVELGRYQEAKEIVKRMMDQGIGDYFHVINIYLMILLQLNEHEEIAAVIEALFDEDQVPPERVESLENLLLMSKRIVGQQEDSSQPSPTEGLPIDEAEVVRILEAGTIEEQLYILSSLSNQNIRPWADALCQYLIEEKHPFLKTLVLSLLREQEVNRTVELNKFGQRWTVNIEDLPKPEETRFLMELQKELSEKLEHNDPIMYEQAMEMVKRHNILLYPLNIDHLSIWGKAYERLVEEAYGLVSDEPEEEIKGILEEIRNLESITFPVI</sequence>
<dbReference type="SUPFAM" id="SSF48452">
    <property type="entry name" value="TPR-like"/>
    <property type="match status" value="1"/>
</dbReference>
<dbReference type="AlphaFoldDB" id="A0A2S7N2W4"/>
<comment type="caution">
    <text evidence="2">The sequence shown here is derived from an EMBL/GenBank/DDBJ whole genome shotgun (WGS) entry which is preliminary data.</text>
</comment>
<keyword evidence="1" id="KW-0802">TPR repeat</keyword>
<evidence type="ECO:0000313" key="2">
    <source>
        <dbReference type="EMBL" id="PQD96338.1"/>
    </source>
</evidence>